<reference evidence="4" key="1">
    <citation type="submission" date="2022-07" db="EMBL/GenBank/DDBJ databases">
        <title>Genome Sequence of Leucocoprinus birnbaumii.</title>
        <authorList>
            <person name="Buettner E."/>
        </authorList>
    </citation>
    <scope>NUCLEOTIDE SEQUENCE</scope>
    <source>
        <strain evidence="4">VT141</strain>
    </source>
</reference>
<keyword evidence="2" id="KW-1133">Transmembrane helix</keyword>
<evidence type="ECO:0000256" key="3">
    <source>
        <dbReference type="SAM" id="SignalP"/>
    </source>
</evidence>
<dbReference type="InterPro" id="IPR009011">
    <property type="entry name" value="Man6P_isomerase_rcpt-bd_dom_sf"/>
</dbReference>
<evidence type="ECO:0008006" key="6">
    <source>
        <dbReference type="Google" id="ProtNLM"/>
    </source>
</evidence>
<accession>A0AAD5VTA9</accession>
<name>A0AAD5VTA9_9AGAR</name>
<comment type="caution">
    <text evidence="4">The sequence shown here is derived from an EMBL/GenBank/DDBJ whole genome shotgun (WGS) entry which is preliminary data.</text>
</comment>
<keyword evidence="5" id="KW-1185">Reference proteome</keyword>
<dbReference type="EMBL" id="JANIEX010000300">
    <property type="protein sequence ID" value="KAJ3569222.1"/>
    <property type="molecule type" value="Genomic_DNA"/>
</dbReference>
<dbReference type="AlphaFoldDB" id="A0AAD5VTA9"/>
<evidence type="ECO:0000313" key="5">
    <source>
        <dbReference type="Proteomes" id="UP001213000"/>
    </source>
</evidence>
<keyword evidence="2" id="KW-0472">Membrane</keyword>
<feature type="signal peptide" evidence="3">
    <location>
        <begin position="1"/>
        <end position="22"/>
    </location>
</feature>
<keyword evidence="2" id="KW-0812">Transmembrane</keyword>
<feature type="chain" id="PRO_5042184970" description="Autophagy-related protein 27" evidence="3">
    <location>
        <begin position="23"/>
        <end position="444"/>
    </location>
</feature>
<sequence length="444" mass="49119">MYSPPLLTLIITILGVSSTSTASPTIALSPSFSAPSTSKGTYNPKKYTHHDSMPHSTNNGDLIDFLNNDLEAGCNFVAEGRAYNICPLLHREKVVKIDSTLSPEESFKGKGKEKVVEREIKIILGGRRRTIPLESSSCSEGEQTCLIEWEGSQLRITSIGKEESPSVFVEKFTNEGRNFDLWLKSRQRTIRIAFNCDDDETIEYQVTSQGMRILRWRTPHACPLDNRELVSITEEQGEDPSPDDSDGSGLQGDMPVGGFSRGWLSLMVVLIVIMLITTTIVISSPQARHYILAHIQSAGYAILPLVQNLKQVTRPVAKHFPRFKVGESRLVRWAQEDMALDGDEDFMVNGSTAESHGWGDLEVMDEYVPLKSSTSFHKKTPGSPSAHAVSATWSYSTYGSVPFEGLDVDESEVDLPPKPESGMKRFLRSASETASLKVKGLFRG</sequence>
<protein>
    <recommendedName>
        <fullName evidence="6">Autophagy-related protein 27</fullName>
    </recommendedName>
</protein>
<gene>
    <name evidence="4" type="ORF">NP233_g5197</name>
</gene>
<evidence type="ECO:0000313" key="4">
    <source>
        <dbReference type="EMBL" id="KAJ3569222.1"/>
    </source>
</evidence>
<dbReference type="Gene3D" id="2.70.130.10">
    <property type="entry name" value="Mannose-6-phosphate receptor binding domain"/>
    <property type="match status" value="1"/>
</dbReference>
<feature type="compositionally biased region" description="Polar residues" evidence="1">
    <location>
        <begin position="27"/>
        <end position="41"/>
    </location>
</feature>
<organism evidence="4 5">
    <name type="scientific">Leucocoprinus birnbaumii</name>
    <dbReference type="NCBI Taxonomy" id="56174"/>
    <lineage>
        <taxon>Eukaryota</taxon>
        <taxon>Fungi</taxon>
        <taxon>Dikarya</taxon>
        <taxon>Basidiomycota</taxon>
        <taxon>Agaricomycotina</taxon>
        <taxon>Agaricomycetes</taxon>
        <taxon>Agaricomycetidae</taxon>
        <taxon>Agaricales</taxon>
        <taxon>Agaricineae</taxon>
        <taxon>Agaricaceae</taxon>
        <taxon>Leucocoprinus</taxon>
    </lineage>
</organism>
<feature type="region of interest" description="Disordered" evidence="1">
    <location>
        <begin position="27"/>
        <end position="54"/>
    </location>
</feature>
<dbReference type="SUPFAM" id="SSF50911">
    <property type="entry name" value="Mannose 6-phosphate receptor domain"/>
    <property type="match status" value="1"/>
</dbReference>
<feature type="transmembrane region" description="Helical" evidence="2">
    <location>
        <begin position="263"/>
        <end position="282"/>
    </location>
</feature>
<evidence type="ECO:0000256" key="2">
    <source>
        <dbReference type="SAM" id="Phobius"/>
    </source>
</evidence>
<keyword evidence="3" id="KW-0732">Signal</keyword>
<dbReference type="Proteomes" id="UP001213000">
    <property type="component" value="Unassembled WGS sequence"/>
</dbReference>
<evidence type="ECO:0000256" key="1">
    <source>
        <dbReference type="SAM" id="MobiDB-lite"/>
    </source>
</evidence>
<proteinExistence type="predicted"/>